<keyword evidence="2" id="KW-1185">Reference proteome</keyword>
<evidence type="ECO:0000313" key="1">
    <source>
        <dbReference type="EMBL" id="KAJ6807413.1"/>
    </source>
</evidence>
<accession>A0AAX6ETS4</accession>
<dbReference type="PANTHER" id="PTHR35510:SF1">
    <property type="entry name" value="DBH-LIKE MONOOXYGENASE"/>
    <property type="match status" value="1"/>
</dbReference>
<dbReference type="PANTHER" id="PTHR35510">
    <property type="entry name" value="DBH-LIKE MONOOXYGENASE"/>
    <property type="match status" value="1"/>
</dbReference>
<reference evidence="1" key="1">
    <citation type="journal article" date="2023" name="GigaByte">
        <title>Genome assembly of the bearded iris, Iris pallida Lam.</title>
        <authorList>
            <person name="Bruccoleri R.E."/>
            <person name="Oakeley E.J."/>
            <person name="Faust A.M.E."/>
            <person name="Altorfer M."/>
            <person name="Dessus-Babus S."/>
            <person name="Burckhardt D."/>
            <person name="Oertli M."/>
            <person name="Naumann U."/>
            <person name="Petersen F."/>
            <person name="Wong J."/>
        </authorList>
    </citation>
    <scope>NUCLEOTIDE SEQUENCE</scope>
    <source>
        <strain evidence="1">GSM-AAB239-AS_SAM_17_03QT</strain>
    </source>
</reference>
<dbReference type="AlphaFoldDB" id="A0AAX6ETS4"/>
<organism evidence="1 2">
    <name type="scientific">Iris pallida</name>
    <name type="common">Sweet iris</name>
    <dbReference type="NCBI Taxonomy" id="29817"/>
    <lineage>
        <taxon>Eukaryota</taxon>
        <taxon>Viridiplantae</taxon>
        <taxon>Streptophyta</taxon>
        <taxon>Embryophyta</taxon>
        <taxon>Tracheophyta</taxon>
        <taxon>Spermatophyta</taxon>
        <taxon>Magnoliopsida</taxon>
        <taxon>Liliopsida</taxon>
        <taxon>Asparagales</taxon>
        <taxon>Iridaceae</taxon>
        <taxon>Iridoideae</taxon>
        <taxon>Irideae</taxon>
        <taxon>Iris</taxon>
    </lineage>
</organism>
<evidence type="ECO:0000313" key="2">
    <source>
        <dbReference type="Proteomes" id="UP001140949"/>
    </source>
</evidence>
<dbReference type="EMBL" id="JANAVB010033832">
    <property type="protein sequence ID" value="KAJ6807413.1"/>
    <property type="molecule type" value="Genomic_DNA"/>
</dbReference>
<comment type="caution">
    <text evidence="1">The sequence shown here is derived from an EMBL/GenBank/DDBJ whole genome shotgun (WGS) entry which is preliminary data.</text>
</comment>
<gene>
    <name evidence="1" type="ORF">M6B38_172220</name>
</gene>
<proteinExistence type="predicted"/>
<reference evidence="1" key="2">
    <citation type="submission" date="2023-04" db="EMBL/GenBank/DDBJ databases">
        <authorList>
            <person name="Bruccoleri R.E."/>
            <person name="Oakeley E.J."/>
            <person name="Faust A.-M."/>
            <person name="Dessus-Babus S."/>
            <person name="Altorfer M."/>
            <person name="Burckhardt D."/>
            <person name="Oertli M."/>
            <person name="Naumann U."/>
            <person name="Petersen F."/>
            <person name="Wong J."/>
        </authorList>
    </citation>
    <scope>NUCLEOTIDE SEQUENCE</scope>
    <source>
        <strain evidence="1">GSM-AAB239-AS_SAM_17_03QT</strain>
        <tissue evidence="1">Leaf</tissue>
    </source>
</reference>
<sequence length="222" mass="24680">MTGFASTTMKRKDLDEVYDEFSEFSLNSPARKIRRLDAELSPILEEEEPSFPATFGQKLPLAEQATCSSMAGMGSVMVEDDPSLPSNEERALVLYKPMDNPLVLSPSSFRVRPDLMVGLKSADQVLWSGNPKPVTIEEVPMDYIANAHGNSLAVVPWVQTQVSSEPRGMIVEEPMEEEDQGGASMEVEENGQQVEGLHQWPQHCMIPQIPQNSSTPIMWSWV</sequence>
<protein>
    <submittedName>
        <fullName evidence="1">Uncharacterized protein</fullName>
    </submittedName>
</protein>
<dbReference type="Proteomes" id="UP001140949">
    <property type="component" value="Unassembled WGS sequence"/>
</dbReference>
<name>A0AAX6ETS4_IRIPA</name>